<reference evidence="1 2" key="1">
    <citation type="submission" date="2024-04" db="EMBL/GenBank/DDBJ databases">
        <authorList>
            <person name="Wojcicki M."/>
            <person name="Srednicka P."/>
            <person name="Shymialevich D."/>
            <person name="Sokolowska B."/>
        </authorList>
    </citation>
    <scope>NUCLEOTIDE SEQUENCE [LARGE SCALE GENOMIC DNA]</scope>
</reference>
<dbReference type="EMBL" id="PP579741">
    <property type="protein sequence ID" value="XAG95900.1"/>
    <property type="molecule type" value="Genomic_DNA"/>
</dbReference>
<accession>A0AAX4Q468</accession>
<protein>
    <submittedName>
        <fullName evidence="1">Uncharacterized protein</fullName>
    </submittedName>
</protein>
<sequence length="93" mass="10497">MENTNIDQSPAEIVNELKTAMNNMYITGRRDAFLSLLRAVESAVEGQRENAAQDENYVPVIPAEQLVDFLQIRINEEEASMGQTDNIQINLKD</sequence>
<evidence type="ECO:0000313" key="1">
    <source>
        <dbReference type="EMBL" id="XAG95900.1"/>
    </source>
</evidence>
<organism evidence="1 2">
    <name type="scientific">Enterobacter phage KKP_3711</name>
    <dbReference type="NCBI Taxonomy" id="3109398"/>
    <lineage>
        <taxon>Viruses</taxon>
        <taxon>Duplodnaviria</taxon>
        <taxon>Heunggongvirae</taxon>
        <taxon>Uroviricota</taxon>
        <taxon>Caudoviricetes</taxon>
        <taxon>Demerecviridae</taxon>
        <taxon>Markadamsvirinae</taxon>
    </lineage>
</organism>
<proteinExistence type="predicted"/>
<evidence type="ECO:0000313" key="2">
    <source>
        <dbReference type="Proteomes" id="UP001437386"/>
    </source>
</evidence>
<name>A0AAX4Q468_9CAUD</name>
<keyword evidence="2" id="KW-1185">Reference proteome</keyword>
<dbReference type="Proteomes" id="UP001437386">
    <property type="component" value="Segment"/>
</dbReference>
<gene>
    <name evidence="1" type="ORF">U7154_000133</name>
</gene>